<evidence type="ECO:0000256" key="1">
    <source>
        <dbReference type="ARBA" id="ARBA00001933"/>
    </source>
</evidence>
<dbReference type="Gene3D" id="3.90.1150.10">
    <property type="entry name" value="Aspartate Aminotransferase, domain 1"/>
    <property type="match status" value="1"/>
</dbReference>
<dbReference type="InterPro" id="IPR004839">
    <property type="entry name" value="Aminotransferase_I/II_large"/>
</dbReference>
<keyword evidence="4 8" id="KW-0032">Aminotransferase</keyword>
<comment type="caution">
    <text evidence="8">The sequence shown here is derived from an EMBL/GenBank/DDBJ whole genome shotgun (WGS) entry which is preliminary data.</text>
</comment>
<dbReference type="GO" id="GO:0008483">
    <property type="term" value="F:transaminase activity"/>
    <property type="evidence" value="ECO:0007669"/>
    <property type="project" value="UniProtKB-KW"/>
</dbReference>
<comment type="cofactor">
    <cofactor evidence="1">
        <name>pyridoxal 5'-phosphate</name>
        <dbReference type="ChEBI" id="CHEBI:597326"/>
    </cofactor>
</comment>
<dbReference type="InterPro" id="IPR015422">
    <property type="entry name" value="PyrdxlP-dep_Trfase_small"/>
</dbReference>
<comment type="subunit">
    <text evidence="3">Homodimer.</text>
</comment>
<dbReference type="Proteomes" id="UP000824091">
    <property type="component" value="Unassembled WGS sequence"/>
</dbReference>
<dbReference type="AlphaFoldDB" id="A0A9D1I5Y2"/>
<dbReference type="InterPro" id="IPR015421">
    <property type="entry name" value="PyrdxlP-dep_Trfase_major"/>
</dbReference>
<evidence type="ECO:0000256" key="4">
    <source>
        <dbReference type="ARBA" id="ARBA00022576"/>
    </source>
</evidence>
<gene>
    <name evidence="8" type="ORF">IAD16_08850</name>
</gene>
<proteinExistence type="inferred from homology"/>
<evidence type="ECO:0000313" key="8">
    <source>
        <dbReference type="EMBL" id="HIU28472.1"/>
    </source>
</evidence>
<evidence type="ECO:0000313" key="9">
    <source>
        <dbReference type="Proteomes" id="UP000824091"/>
    </source>
</evidence>
<dbReference type="SUPFAM" id="SSF53383">
    <property type="entry name" value="PLP-dependent transferases"/>
    <property type="match status" value="1"/>
</dbReference>
<feature type="non-terminal residue" evidence="8">
    <location>
        <position position="1"/>
    </location>
</feature>
<dbReference type="InterPro" id="IPR015424">
    <property type="entry name" value="PyrdxlP-dep_Trfase"/>
</dbReference>
<dbReference type="PANTHER" id="PTHR11879">
    <property type="entry name" value="ASPARTATE AMINOTRANSFERASE"/>
    <property type="match status" value="1"/>
</dbReference>
<keyword evidence="6" id="KW-0663">Pyridoxal phosphate</keyword>
<keyword evidence="5" id="KW-0808">Transferase</keyword>
<reference evidence="8" key="1">
    <citation type="submission" date="2020-10" db="EMBL/GenBank/DDBJ databases">
        <authorList>
            <person name="Gilroy R."/>
        </authorList>
    </citation>
    <scope>NUCLEOTIDE SEQUENCE</scope>
    <source>
        <strain evidence="8">11300</strain>
    </source>
</reference>
<dbReference type="GO" id="GO:0030170">
    <property type="term" value="F:pyridoxal phosphate binding"/>
    <property type="evidence" value="ECO:0007669"/>
    <property type="project" value="InterPro"/>
</dbReference>
<evidence type="ECO:0000256" key="3">
    <source>
        <dbReference type="ARBA" id="ARBA00011738"/>
    </source>
</evidence>
<dbReference type="GO" id="GO:0042802">
    <property type="term" value="F:identical protein binding"/>
    <property type="evidence" value="ECO:0007669"/>
    <property type="project" value="TreeGrafter"/>
</dbReference>
<protein>
    <submittedName>
        <fullName evidence="8">Aminotransferase class I/II-fold pyridoxal phosphate-dependent enzyme</fullName>
    </submittedName>
</protein>
<evidence type="ECO:0000256" key="6">
    <source>
        <dbReference type="ARBA" id="ARBA00022898"/>
    </source>
</evidence>
<evidence type="ECO:0000256" key="5">
    <source>
        <dbReference type="ARBA" id="ARBA00022679"/>
    </source>
</evidence>
<dbReference type="Pfam" id="PF00155">
    <property type="entry name" value="Aminotran_1_2"/>
    <property type="match status" value="1"/>
</dbReference>
<dbReference type="GO" id="GO:0006520">
    <property type="term" value="P:amino acid metabolic process"/>
    <property type="evidence" value="ECO:0007669"/>
    <property type="project" value="InterPro"/>
</dbReference>
<sequence>WSPYKTISEEIGRTLTTYTLFDSENKFNAEAFEKKLAEVLDQQDQAFIIINTPAHNPTGYTFTLEDWDKVLAACENAAPKKVVLLTDIAYMDFAGDAAENRKFLKKLEAAPSNLLPLIAFSGSKGYTMYGMRCGALICIAPDEETAKEFNDVMRIECRGSWSNGNRAAMSVIAGIVRDDSLFESVKNERDYYMEMLAKRGRAFMEAARAEGLATCPYDAGFFITIPCENAEEAGLELQKHDVFAIVIGKGIRVSVASNTEEECRIMPAKIKAAIESCK</sequence>
<feature type="domain" description="Aminotransferase class I/classII large" evidence="7">
    <location>
        <begin position="1"/>
        <end position="265"/>
    </location>
</feature>
<evidence type="ECO:0000256" key="2">
    <source>
        <dbReference type="ARBA" id="ARBA00007441"/>
    </source>
</evidence>
<dbReference type="EMBL" id="DVMO01000138">
    <property type="protein sequence ID" value="HIU28472.1"/>
    <property type="molecule type" value="Genomic_DNA"/>
</dbReference>
<dbReference type="CDD" id="cd00609">
    <property type="entry name" value="AAT_like"/>
    <property type="match status" value="1"/>
</dbReference>
<comment type="similarity">
    <text evidence="2">Belongs to the class-I pyridoxal-phosphate-dependent aminotransferase family.</text>
</comment>
<evidence type="ECO:0000259" key="7">
    <source>
        <dbReference type="Pfam" id="PF00155"/>
    </source>
</evidence>
<dbReference type="Gene3D" id="3.40.640.10">
    <property type="entry name" value="Type I PLP-dependent aspartate aminotransferase-like (Major domain)"/>
    <property type="match status" value="1"/>
</dbReference>
<name>A0A9D1I5Y2_9FIRM</name>
<dbReference type="PANTHER" id="PTHR11879:SF22">
    <property type="entry name" value="ASPARTATE AMINOTRANSFERASE, MITOCHONDRIAL"/>
    <property type="match status" value="1"/>
</dbReference>
<reference evidence="8" key="2">
    <citation type="journal article" date="2021" name="PeerJ">
        <title>Extensive microbial diversity within the chicken gut microbiome revealed by metagenomics and culture.</title>
        <authorList>
            <person name="Gilroy R."/>
            <person name="Ravi A."/>
            <person name="Getino M."/>
            <person name="Pursley I."/>
            <person name="Horton D.L."/>
            <person name="Alikhan N.F."/>
            <person name="Baker D."/>
            <person name="Gharbi K."/>
            <person name="Hall N."/>
            <person name="Watson M."/>
            <person name="Adriaenssens E.M."/>
            <person name="Foster-Nyarko E."/>
            <person name="Jarju S."/>
            <person name="Secka A."/>
            <person name="Antonio M."/>
            <person name="Oren A."/>
            <person name="Chaudhuri R.R."/>
            <person name="La Ragione R."/>
            <person name="Hildebrand F."/>
            <person name="Pallen M.J."/>
        </authorList>
    </citation>
    <scope>NUCLEOTIDE SEQUENCE</scope>
    <source>
        <strain evidence="8">11300</strain>
    </source>
</reference>
<organism evidence="8 9">
    <name type="scientific">Candidatus Fimisoma avicola</name>
    <dbReference type="NCBI Taxonomy" id="2840826"/>
    <lineage>
        <taxon>Bacteria</taxon>
        <taxon>Bacillati</taxon>
        <taxon>Bacillota</taxon>
        <taxon>Clostridia</taxon>
        <taxon>Eubacteriales</taxon>
        <taxon>Candidatus Fimisoma</taxon>
    </lineage>
</organism>
<dbReference type="InterPro" id="IPR000796">
    <property type="entry name" value="Asp_trans"/>
</dbReference>
<accession>A0A9D1I5Y2</accession>